<comment type="caution">
    <text evidence="1">The sequence shown here is derived from an EMBL/GenBank/DDBJ whole genome shotgun (WGS) entry which is preliminary data.</text>
</comment>
<name>A0A3A6V7A3_LEGPN</name>
<protein>
    <submittedName>
        <fullName evidence="1">Uncharacterized protein</fullName>
    </submittedName>
</protein>
<accession>A0A3A6V7A3</accession>
<organism evidence="1 2">
    <name type="scientific">Legionella pneumophila subsp. pneumophila</name>
    <dbReference type="NCBI Taxonomy" id="91891"/>
    <lineage>
        <taxon>Bacteria</taxon>
        <taxon>Pseudomonadati</taxon>
        <taxon>Pseudomonadota</taxon>
        <taxon>Gammaproteobacteria</taxon>
        <taxon>Legionellales</taxon>
        <taxon>Legionellaceae</taxon>
        <taxon>Legionella</taxon>
    </lineage>
</organism>
<dbReference type="AlphaFoldDB" id="A0A3A6V7A3"/>
<evidence type="ECO:0000313" key="1">
    <source>
        <dbReference type="EMBL" id="RJY35008.1"/>
    </source>
</evidence>
<gene>
    <name evidence="1" type="ORF">D1H98_09685</name>
</gene>
<dbReference type="Proteomes" id="UP000277145">
    <property type="component" value="Unassembled WGS sequence"/>
</dbReference>
<proteinExistence type="predicted"/>
<reference evidence="1 2" key="1">
    <citation type="submission" date="2018-08" db="EMBL/GenBank/DDBJ databases">
        <title>Genome Sequences of Legionella pneumophila subsp. pneumophila Isolates, Recovered from a Drinking Water System in a Large Builging.</title>
        <authorList>
            <person name="Gomez-Alvarez V."/>
            <person name="Boczek L."/>
            <person name="King D."/>
            <person name="Pemberton A."/>
            <person name="Pfaller S."/>
            <person name="Rodgers M."/>
            <person name="Santodomingo J."/>
            <person name="Revetta R."/>
        </authorList>
    </citation>
    <scope>NUCLEOTIDE SEQUENCE [LARGE SCALE GENOMIC DNA]</scope>
    <source>
        <strain evidence="1 2">L01C.1</strain>
    </source>
</reference>
<dbReference type="EMBL" id="QWDR01000001">
    <property type="protein sequence ID" value="RJY35008.1"/>
    <property type="molecule type" value="Genomic_DNA"/>
</dbReference>
<evidence type="ECO:0000313" key="2">
    <source>
        <dbReference type="Proteomes" id="UP000277145"/>
    </source>
</evidence>
<sequence>MNIKTLLHFFVNQDLIQAEQNQNRQIQDAIVFLYITKNYLYAKQPIIKLVSVLGCEDRLL</sequence>